<dbReference type="Proteomes" id="UP000677803">
    <property type="component" value="Unassembled WGS sequence"/>
</dbReference>
<dbReference type="InterPro" id="IPR037443">
    <property type="entry name" value="LURAP1"/>
</dbReference>
<feature type="region of interest" description="Disordered" evidence="1">
    <location>
        <begin position="242"/>
        <end position="293"/>
    </location>
</feature>
<reference evidence="2" key="1">
    <citation type="submission" date="2021-05" db="EMBL/GenBank/DDBJ databases">
        <authorList>
            <person name="Tigano A."/>
        </authorList>
    </citation>
    <scope>NUCLEOTIDE SEQUENCE</scope>
</reference>
<feature type="compositionally biased region" description="Low complexity" evidence="1">
    <location>
        <begin position="199"/>
        <end position="209"/>
    </location>
</feature>
<keyword evidence="3" id="KW-1185">Reference proteome</keyword>
<dbReference type="InterPro" id="IPR039499">
    <property type="entry name" value="LURA1/LRA25"/>
</dbReference>
<dbReference type="OrthoDB" id="8911462at2759"/>
<feature type="compositionally biased region" description="Polar residues" evidence="1">
    <location>
        <begin position="264"/>
        <end position="278"/>
    </location>
</feature>
<comment type="caution">
    <text evidence="2">The sequence shown here is derived from an EMBL/GenBank/DDBJ whole genome shotgun (WGS) entry which is preliminary data.</text>
</comment>
<evidence type="ECO:0000313" key="3">
    <source>
        <dbReference type="Proteomes" id="UP000677803"/>
    </source>
</evidence>
<dbReference type="Pfam" id="PF14854">
    <property type="entry name" value="LURAP"/>
    <property type="match status" value="1"/>
</dbReference>
<feature type="compositionally biased region" description="Basic and acidic residues" evidence="1">
    <location>
        <begin position="161"/>
        <end position="174"/>
    </location>
</feature>
<dbReference type="PANTHER" id="PTHR33767">
    <property type="entry name" value="LEUCINE RICH ADAPTOR PROTEIN 1-LIKE"/>
    <property type="match status" value="1"/>
</dbReference>
<name>A0A8S4ARU2_9TELE</name>
<dbReference type="AlphaFoldDB" id="A0A8S4ARU2"/>
<feature type="compositionally biased region" description="Low complexity" evidence="1">
    <location>
        <begin position="105"/>
        <end position="122"/>
    </location>
</feature>
<dbReference type="GO" id="GO:0043123">
    <property type="term" value="P:positive regulation of canonical NF-kappaB signal transduction"/>
    <property type="evidence" value="ECO:0007669"/>
    <property type="project" value="InterPro"/>
</dbReference>
<feature type="region of interest" description="Disordered" evidence="1">
    <location>
        <begin position="105"/>
        <end position="227"/>
    </location>
</feature>
<protein>
    <submittedName>
        <fullName evidence="2">(Atlantic silverside) hypothetical protein</fullName>
    </submittedName>
</protein>
<dbReference type="GO" id="GO:0001819">
    <property type="term" value="P:positive regulation of cytokine production"/>
    <property type="evidence" value="ECO:0007669"/>
    <property type="project" value="TreeGrafter"/>
</dbReference>
<dbReference type="EMBL" id="CAJRST010007779">
    <property type="protein sequence ID" value="CAG5897062.1"/>
    <property type="molecule type" value="Genomic_DNA"/>
</dbReference>
<organism evidence="2 3">
    <name type="scientific">Menidia menidia</name>
    <name type="common">Atlantic silverside</name>
    <dbReference type="NCBI Taxonomy" id="238744"/>
    <lineage>
        <taxon>Eukaryota</taxon>
        <taxon>Metazoa</taxon>
        <taxon>Chordata</taxon>
        <taxon>Craniata</taxon>
        <taxon>Vertebrata</taxon>
        <taxon>Euteleostomi</taxon>
        <taxon>Actinopterygii</taxon>
        <taxon>Neopterygii</taxon>
        <taxon>Teleostei</taxon>
        <taxon>Neoteleostei</taxon>
        <taxon>Acanthomorphata</taxon>
        <taxon>Ovalentaria</taxon>
        <taxon>Atherinomorphae</taxon>
        <taxon>Atheriniformes</taxon>
        <taxon>Atherinopsidae</taxon>
        <taxon>Menidiinae</taxon>
        <taxon>Menidia</taxon>
    </lineage>
</organism>
<accession>A0A8S4ARU2</accession>
<sequence length="314" mass="34706">MAEDILDDSFPDLNELENKIGRKTPESLLIWMKEAADLEEGWRSEAFDRGDQNAALCGGLSEKIHSLKQEMRWLRSADVRILRQLVAVHEGIEAMRWLMEDRGTVTSQGSSLTGSLSSLVTGEEPDPPGSPIRESPSPAIPQDSTEAVCEKWRIQTPPQMDSKHSDMLRSESSEARVSITPPSKSIVSHSARGGRRQGPVAPASSAVSAHEPQSEKQDWGSTRFPNIKSGAETIRRVLLRSSRQRRGLKLDSGSCALSEESGNKNKAQPTRENSAASQDNKKQEEQNSPEVKSPLLDYDAQWCWVGSQDDVTYL</sequence>
<dbReference type="PANTHER" id="PTHR33767:SF2">
    <property type="entry name" value="LEUCINE RICH ADAPTOR PROTEIN 1"/>
    <property type="match status" value="1"/>
</dbReference>
<proteinExistence type="predicted"/>
<evidence type="ECO:0000313" key="2">
    <source>
        <dbReference type="EMBL" id="CAG5897062.1"/>
    </source>
</evidence>
<evidence type="ECO:0000256" key="1">
    <source>
        <dbReference type="SAM" id="MobiDB-lite"/>
    </source>
</evidence>
<gene>
    <name evidence="2" type="ORF">MMEN_LOCUS8105</name>
</gene>